<comment type="caution">
    <text evidence="2">The sequence shown here is derived from an EMBL/GenBank/DDBJ whole genome shotgun (WGS) entry which is preliminary data.</text>
</comment>
<evidence type="ECO:0000313" key="5">
    <source>
        <dbReference type="Proteomes" id="UP000308001"/>
    </source>
</evidence>
<dbReference type="NCBIfam" id="TIGR01444">
    <property type="entry name" value="fkbM_fam"/>
    <property type="match status" value="1"/>
</dbReference>
<dbReference type="PANTHER" id="PTHR34203">
    <property type="entry name" value="METHYLTRANSFERASE, FKBM FAMILY PROTEIN"/>
    <property type="match status" value="1"/>
</dbReference>
<evidence type="ECO:0000313" key="2">
    <source>
        <dbReference type="EMBL" id="OCL99955.1"/>
    </source>
</evidence>
<reference evidence="4" key="2">
    <citation type="submission" date="2015-05" db="EMBL/GenBank/DDBJ databases">
        <authorList>
            <person name="Rovetto F."/>
            <person name="Cocolin L."/>
            <person name="Illeghems K."/>
            <person name="Van Nieuwerburgh F."/>
            <person name="Houf K."/>
        </authorList>
    </citation>
    <scope>NUCLEOTIDE SEQUENCE [LARGE SCALE GENOMIC DNA]</scope>
    <source>
        <strain evidence="4">DU22</strain>
    </source>
</reference>
<evidence type="ECO:0000313" key="4">
    <source>
        <dbReference type="Proteomes" id="UP000093281"/>
    </source>
</evidence>
<evidence type="ECO:0000259" key="1">
    <source>
        <dbReference type="Pfam" id="PF05050"/>
    </source>
</evidence>
<sequence length="340" mass="39985">MKSYIKNILETKELSKDEIDLNKAQYRYGENTPNEIRYGFIEYYLRRFDDFEKAKQLFDNDESKELFDILILFKSLGHRYIKLPMNNQSYQDFIKRVNTNPLNATIVEEKFKPMAHKYINKYKLNDFDLELFTTDGFLINFLYNKQYSYKNSDMEIKILENDVVLDCGSCWGDNALYFAKEVGKNGHIVAFEFDDNNLEIFNKNLEINPDIKNITIIKNALDNSVDKELNFISNNGGTRISDKGENPVKTTTIDKIFADLNLKRVDFIKMDIEGFELQALEGAINTIKEFKPKLAISLYHKYKDFIEIPFWIKSNFPDYKIYLDHHTIHGEETVLYATIS</sequence>
<dbReference type="Pfam" id="PF05050">
    <property type="entry name" value="Methyltransf_21"/>
    <property type="match status" value="1"/>
</dbReference>
<evidence type="ECO:0000313" key="3">
    <source>
        <dbReference type="EMBL" id="TLS73347.1"/>
    </source>
</evidence>
<organism evidence="2 4">
    <name type="scientific">Aliarcobacter thereius</name>
    <dbReference type="NCBI Taxonomy" id="544718"/>
    <lineage>
        <taxon>Bacteria</taxon>
        <taxon>Pseudomonadati</taxon>
        <taxon>Campylobacterota</taxon>
        <taxon>Epsilonproteobacteria</taxon>
        <taxon>Campylobacterales</taxon>
        <taxon>Arcobacteraceae</taxon>
        <taxon>Aliarcobacter</taxon>
    </lineage>
</organism>
<dbReference type="EMBL" id="VBUF01000001">
    <property type="protein sequence ID" value="TLS73347.1"/>
    <property type="molecule type" value="Genomic_DNA"/>
</dbReference>
<accession>A0A1C0B8M8</accession>
<dbReference type="GO" id="GO:0008168">
    <property type="term" value="F:methyltransferase activity"/>
    <property type="evidence" value="ECO:0007669"/>
    <property type="project" value="UniProtKB-KW"/>
</dbReference>
<dbReference type="Proteomes" id="UP000308001">
    <property type="component" value="Unassembled WGS sequence"/>
</dbReference>
<dbReference type="PANTHER" id="PTHR34203:SF15">
    <property type="entry name" value="SLL1173 PROTEIN"/>
    <property type="match status" value="1"/>
</dbReference>
<dbReference type="InterPro" id="IPR029063">
    <property type="entry name" value="SAM-dependent_MTases_sf"/>
</dbReference>
<keyword evidence="2" id="KW-0489">Methyltransferase</keyword>
<dbReference type="InterPro" id="IPR006342">
    <property type="entry name" value="FkbM_mtfrase"/>
</dbReference>
<dbReference type="Proteomes" id="UP000093281">
    <property type="component" value="Unassembled WGS sequence"/>
</dbReference>
<reference evidence="2" key="1">
    <citation type="submission" date="2015-05" db="EMBL/GenBank/DDBJ databases">
        <authorList>
            <person name="Wang D.B."/>
            <person name="Wang M."/>
        </authorList>
    </citation>
    <scope>NUCLEOTIDE SEQUENCE [LARGE SCALE GENOMIC DNA]</scope>
    <source>
        <strain evidence="2">DU22</strain>
    </source>
</reference>
<proteinExistence type="predicted"/>
<dbReference type="EMBL" id="LCUJ01000002">
    <property type="protein sequence ID" value="OCL99955.1"/>
    <property type="molecule type" value="Genomic_DNA"/>
</dbReference>
<name>A0A1C0B8M8_9BACT</name>
<dbReference type="InterPro" id="IPR052514">
    <property type="entry name" value="SAM-dependent_MTase"/>
</dbReference>
<dbReference type="OrthoDB" id="5329963at2"/>
<dbReference type="GO" id="GO:0032259">
    <property type="term" value="P:methylation"/>
    <property type="evidence" value="ECO:0007669"/>
    <property type="project" value="UniProtKB-KW"/>
</dbReference>
<feature type="domain" description="Methyltransferase FkbM" evidence="1">
    <location>
        <begin position="166"/>
        <end position="312"/>
    </location>
</feature>
<dbReference type="AlphaFoldDB" id="A0A1C0B8M8"/>
<gene>
    <name evidence="2" type="ORF">AAX29_01008</name>
    <name evidence="3" type="ORF">FE246_02330</name>
</gene>
<reference evidence="3 5" key="3">
    <citation type="submission" date="2019-05" db="EMBL/GenBank/DDBJ databases">
        <title>Arcobacter cibarius and Arcobacter thereius providing challenges in identification an antibiotic susceptibility and Quinolone resistance.</title>
        <authorList>
            <person name="Busch A."/>
            <person name="Hanel I."/>
            <person name="Hotzel H."/>
            <person name="Tomaso H."/>
        </authorList>
    </citation>
    <scope>NUCLEOTIDE SEQUENCE [LARGE SCALE GENOMIC DNA]</scope>
    <source>
        <strain evidence="3 5">17CS1191_2</strain>
    </source>
</reference>
<dbReference type="RefSeq" id="WP_066185961.1">
    <property type="nucleotide sequence ID" value="NZ_LCUJ01000002.1"/>
</dbReference>
<dbReference type="Gene3D" id="3.40.50.150">
    <property type="entry name" value="Vaccinia Virus protein VP39"/>
    <property type="match status" value="1"/>
</dbReference>
<dbReference type="SUPFAM" id="SSF53335">
    <property type="entry name" value="S-adenosyl-L-methionine-dependent methyltransferases"/>
    <property type="match status" value="1"/>
</dbReference>
<keyword evidence="2" id="KW-0808">Transferase</keyword>
<protein>
    <submittedName>
        <fullName evidence="3">FkbM family methyltransferase</fullName>
    </submittedName>
    <submittedName>
        <fullName evidence="2">Methyltransferase domain protein</fullName>
    </submittedName>
</protein>